<dbReference type="GO" id="GO:0005886">
    <property type="term" value="C:plasma membrane"/>
    <property type="evidence" value="ECO:0007669"/>
    <property type="project" value="TreeGrafter"/>
</dbReference>
<dbReference type="InterPro" id="IPR023271">
    <property type="entry name" value="Aquaporin-like"/>
</dbReference>
<evidence type="ECO:0000313" key="6">
    <source>
        <dbReference type="EMBL" id="CAB4041896.1"/>
    </source>
</evidence>
<evidence type="ECO:0000256" key="3">
    <source>
        <dbReference type="ARBA" id="ARBA00022989"/>
    </source>
</evidence>
<evidence type="ECO:0000313" key="7">
    <source>
        <dbReference type="Proteomes" id="UP001152795"/>
    </source>
</evidence>
<evidence type="ECO:0000256" key="2">
    <source>
        <dbReference type="ARBA" id="ARBA00022692"/>
    </source>
</evidence>
<evidence type="ECO:0000256" key="4">
    <source>
        <dbReference type="ARBA" id="ARBA00023136"/>
    </source>
</evidence>
<dbReference type="PRINTS" id="PR00783">
    <property type="entry name" value="MINTRINSICP"/>
</dbReference>
<dbReference type="AlphaFoldDB" id="A0A6S7K8D5"/>
<keyword evidence="4" id="KW-0472">Membrane</keyword>
<dbReference type="PANTHER" id="PTHR19139">
    <property type="entry name" value="AQUAPORIN TRANSPORTER"/>
    <property type="match status" value="1"/>
</dbReference>
<feature type="non-terminal residue" evidence="6">
    <location>
        <position position="149"/>
    </location>
</feature>
<dbReference type="GO" id="GO:0015250">
    <property type="term" value="F:water channel activity"/>
    <property type="evidence" value="ECO:0007669"/>
    <property type="project" value="TreeGrafter"/>
</dbReference>
<keyword evidence="3" id="KW-1133">Transmembrane helix</keyword>
<name>A0A6S7K8D5_PARCT</name>
<comment type="similarity">
    <text evidence="5">Belongs to the MIP/aquaporin (TC 1.A.8) family.</text>
</comment>
<dbReference type="Pfam" id="PF00230">
    <property type="entry name" value="MIP"/>
    <property type="match status" value="1"/>
</dbReference>
<dbReference type="EMBL" id="CACRXK020029115">
    <property type="protein sequence ID" value="CAB4041896.1"/>
    <property type="molecule type" value="Genomic_DNA"/>
</dbReference>
<dbReference type="InterPro" id="IPR000425">
    <property type="entry name" value="MIP"/>
</dbReference>
<dbReference type="InterPro" id="IPR034294">
    <property type="entry name" value="Aquaporin_transptr"/>
</dbReference>
<dbReference type="PANTHER" id="PTHR19139:SF284">
    <property type="entry name" value="AQUAPORIN"/>
    <property type="match status" value="1"/>
</dbReference>
<comment type="subcellular location">
    <subcellularLocation>
        <location evidence="1">Membrane</location>
        <topology evidence="1">Multi-pass membrane protein</topology>
    </subcellularLocation>
</comment>
<reference evidence="6" key="1">
    <citation type="submission" date="2020-04" db="EMBL/GenBank/DDBJ databases">
        <authorList>
            <person name="Alioto T."/>
            <person name="Alioto T."/>
            <person name="Gomez Garrido J."/>
        </authorList>
    </citation>
    <scope>NUCLEOTIDE SEQUENCE</scope>
    <source>
        <strain evidence="6">A484AB</strain>
    </source>
</reference>
<comment type="caution">
    <text evidence="6">The sequence shown here is derived from an EMBL/GenBank/DDBJ whole genome shotgun (WGS) entry which is preliminary data.</text>
</comment>
<accession>A0A6S7K8D5</accession>
<dbReference type="Proteomes" id="UP001152795">
    <property type="component" value="Unassembled WGS sequence"/>
</dbReference>
<dbReference type="OrthoDB" id="3222at2759"/>
<evidence type="ECO:0000256" key="1">
    <source>
        <dbReference type="ARBA" id="ARBA00004141"/>
    </source>
</evidence>
<proteinExistence type="inferred from homology"/>
<keyword evidence="2 5" id="KW-0812">Transmembrane</keyword>
<dbReference type="Gene3D" id="1.20.1080.10">
    <property type="entry name" value="Glycerol uptake facilitator protein"/>
    <property type="match status" value="1"/>
</dbReference>
<organism evidence="6 7">
    <name type="scientific">Paramuricea clavata</name>
    <name type="common">Red gorgonian</name>
    <name type="synonym">Violescent sea-whip</name>
    <dbReference type="NCBI Taxonomy" id="317549"/>
    <lineage>
        <taxon>Eukaryota</taxon>
        <taxon>Metazoa</taxon>
        <taxon>Cnidaria</taxon>
        <taxon>Anthozoa</taxon>
        <taxon>Octocorallia</taxon>
        <taxon>Malacalcyonacea</taxon>
        <taxon>Plexauridae</taxon>
        <taxon>Paramuricea</taxon>
    </lineage>
</organism>
<keyword evidence="7" id="KW-1185">Reference proteome</keyword>
<keyword evidence="5" id="KW-0813">Transport</keyword>
<sequence length="149" mass="15295">IVLTKVVYESINGGAHGLGTDVKVGSALLGEIVATSLLVLTVQMTAVDSKNKVPIAPIPIGFAVAVGIYGIGAVSGGSLNPARSFGPAVIGSYWADHYVYWVGPIFGAILASAIYRIVLASPDRLLFCEGSNVQQSHTDVELGSTAGLP</sequence>
<gene>
    <name evidence="6" type="ORF">PACLA_8A088327</name>
</gene>
<evidence type="ECO:0000256" key="5">
    <source>
        <dbReference type="RuleBase" id="RU000477"/>
    </source>
</evidence>
<dbReference type="SUPFAM" id="SSF81338">
    <property type="entry name" value="Aquaporin-like"/>
    <property type="match status" value="1"/>
</dbReference>
<protein>
    <submittedName>
        <fullName evidence="6">Aquaporin-8 isoform X1</fullName>
    </submittedName>
</protein>